<proteinExistence type="predicted"/>
<keyword evidence="1" id="KW-0812">Transmembrane</keyword>
<feature type="transmembrane region" description="Helical" evidence="1">
    <location>
        <begin position="113"/>
        <end position="130"/>
    </location>
</feature>
<dbReference type="EMBL" id="JBHRYN010000007">
    <property type="protein sequence ID" value="MFC3700927.1"/>
    <property type="molecule type" value="Genomic_DNA"/>
</dbReference>
<gene>
    <name evidence="2" type="ORF">ACFOND_04670</name>
</gene>
<organism evidence="2 3">
    <name type="scientific">Reinekea marina</name>
    <dbReference type="NCBI Taxonomy" id="1310421"/>
    <lineage>
        <taxon>Bacteria</taxon>
        <taxon>Pseudomonadati</taxon>
        <taxon>Pseudomonadota</taxon>
        <taxon>Gammaproteobacteria</taxon>
        <taxon>Oceanospirillales</taxon>
        <taxon>Saccharospirillaceae</taxon>
        <taxon>Reinekea</taxon>
    </lineage>
</organism>
<feature type="transmembrane region" description="Helical" evidence="1">
    <location>
        <begin position="222"/>
        <end position="245"/>
    </location>
</feature>
<keyword evidence="3" id="KW-1185">Reference proteome</keyword>
<protein>
    <recommendedName>
        <fullName evidence="4">TrbL/VirB6 plasmid conjugal transfer protein</fullName>
    </recommendedName>
</protein>
<keyword evidence="1" id="KW-0472">Membrane</keyword>
<comment type="caution">
    <text evidence="2">The sequence shown here is derived from an EMBL/GenBank/DDBJ whole genome shotgun (WGS) entry which is preliminary data.</text>
</comment>
<keyword evidence="1" id="KW-1133">Transmembrane helix</keyword>
<evidence type="ECO:0000313" key="3">
    <source>
        <dbReference type="Proteomes" id="UP001595710"/>
    </source>
</evidence>
<sequence>MLFNHTQKMAISVALLFMVVMNWLPQIDAMAQQFLSDSINSNAIVFGVVRTLNGVISVIQSADIGIGVASVSIGEILDPVNDLVERFSGLLLITLTALGISQVLLLLTISVTLKTVFTAVCLIATILIWAKPSTSQTILRWILVAVFIRFILVVQIFLVWLFDTLYFEATGEQALSVLEATIAVVERLKESISQINLSELIFGSDAPVIADEDLGAKISSSVVTLIVGMLFKSIIIPMATLWLGYKATFNLFNRSANYA</sequence>
<evidence type="ECO:0000256" key="1">
    <source>
        <dbReference type="SAM" id="Phobius"/>
    </source>
</evidence>
<feature type="transmembrane region" description="Helical" evidence="1">
    <location>
        <begin position="89"/>
        <end position="107"/>
    </location>
</feature>
<accession>A0ABV7WPQ4</accession>
<evidence type="ECO:0000313" key="2">
    <source>
        <dbReference type="EMBL" id="MFC3700927.1"/>
    </source>
</evidence>
<evidence type="ECO:0008006" key="4">
    <source>
        <dbReference type="Google" id="ProtNLM"/>
    </source>
</evidence>
<dbReference type="RefSeq" id="WP_290280377.1">
    <property type="nucleotide sequence ID" value="NZ_JAUFQI010000001.1"/>
</dbReference>
<feature type="transmembrane region" description="Helical" evidence="1">
    <location>
        <begin position="142"/>
        <end position="162"/>
    </location>
</feature>
<name>A0ABV7WPQ4_9GAMM</name>
<dbReference type="Proteomes" id="UP001595710">
    <property type="component" value="Unassembled WGS sequence"/>
</dbReference>
<reference evidence="3" key="1">
    <citation type="journal article" date="2019" name="Int. J. Syst. Evol. Microbiol.">
        <title>The Global Catalogue of Microorganisms (GCM) 10K type strain sequencing project: providing services to taxonomists for standard genome sequencing and annotation.</title>
        <authorList>
            <consortium name="The Broad Institute Genomics Platform"/>
            <consortium name="The Broad Institute Genome Sequencing Center for Infectious Disease"/>
            <person name="Wu L."/>
            <person name="Ma J."/>
        </authorList>
    </citation>
    <scope>NUCLEOTIDE SEQUENCE [LARGE SCALE GENOMIC DNA]</scope>
    <source>
        <strain evidence="3">CECT 8288</strain>
    </source>
</reference>